<gene>
    <name evidence="1" type="ORF">WJX73_002369</name>
</gene>
<evidence type="ECO:0000313" key="2">
    <source>
        <dbReference type="Proteomes" id="UP001465755"/>
    </source>
</evidence>
<keyword evidence="2" id="KW-1185">Reference proteome</keyword>
<evidence type="ECO:0000313" key="1">
    <source>
        <dbReference type="EMBL" id="KAK9797069.1"/>
    </source>
</evidence>
<protein>
    <submittedName>
        <fullName evidence="1">Uncharacterized protein</fullName>
    </submittedName>
</protein>
<accession>A0AAW1NWA0</accession>
<name>A0AAW1NWA0_9CHLO</name>
<dbReference type="AlphaFoldDB" id="A0AAW1NWA0"/>
<organism evidence="1 2">
    <name type="scientific">Symbiochloris irregularis</name>
    <dbReference type="NCBI Taxonomy" id="706552"/>
    <lineage>
        <taxon>Eukaryota</taxon>
        <taxon>Viridiplantae</taxon>
        <taxon>Chlorophyta</taxon>
        <taxon>core chlorophytes</taxon>
        <taxon>Trebouxiophyceae</taxon>
        <taxon>Trebouxiales</taxon>
        <taxon>Trebouxiaceae</taxon>
        <taxon>Symbiochloris</taxon>
    </lineage>
</organism>
<dbReference type="EMBL" id="JALJOQ010000109">
    <property type="protein sequence ID" value="KAK9797069.1"/>
    <property type="molecule type" value="Genomic_DNA"/>
</dbReference>
<dbReference type="Proteomes" id="UP001465755">
    <property type="component" value="Unassembled WGS sequence"/>
</dbReference>
<reference evidence="1 2" key="1">
    <citation type="journal article" date="2024" name="Nat. Commun.">
        <title>Phylogenomics reveals the evolutionary origins of lichenization in chlorophyte algae.</title>
        <authorList>
            <person name="Puginier C."/>
            <person name="Libourel C."/>
            <person name="Otte J."/>
            <person name="Skaloud P."/>
            <person name="Haon M."/>
            <person name="Grisel S."/>
            <person name="Petersen M."/>
            <person name="Berrin J.G."/>
            <person name="Delaux P.M."/>
            <person name="Dal Grande F."/>
            <person name="Keller J."/>
        </authorList>
    </citation>
    <scope>NUCLEOTIDE SEQUENCE [LARGE SCALE GENOMIC DNA]</scope>
    <source>
        <strain evidence="1 2">SAG 2036</strain>
    </source>
</reference>
<proteinExistence type="predicted"/>
<comment type="caution">
    <text evidence="1">The sequence shown here is derived from an EMBL/GenBank/DDBJ whole genome shotgun (WGS) entry which is preliminary data.</text>
</comment>
<sequence>MSGSERGCHGILVVMGVYLGRLLDNNHFQLIIFHHWFGGTANKFLKQQDFARGLRTAVEDRGATLVLFQGERLDPYYKLFGKEWQDSDYTRTTCFRTAIAEATIPSLPDNICIKSVHLKNVPESEQWFASTTSSICLLSTSSGA</sequence>